<keyword evidence="3" id="KW-1185">Reference proteome</keyword>
<feature type="transmembrane region" description="Helical" evidence="1">
    <location>
        <begin position="280"/>
        <end position="301"/>
    </location>
</feature>
<keyword evidence="1" id="KW-0812">Transmembrane</keyword>
<dbReference type="RefSeq" id="WP_284304795.1">
    <property type="nucleotide sequence ID" value="NZ_BSUO01000001.1"/>
</dbReference>
<dbReference type="EMBL" id="BSUO01000001">
    <property type="protein sequence ID" value="GMA41227.1"/>
    <property type="molecule type" value="Genomic_DNA"/>
</dbReference>
<feature type="transmembrane region" description="Helical" evidence="1">
    <location>
        <begin position="187"/>
        <end position="210"/>
    </location>
</feature>
<accession>A0ABQ6IWW5</accession>
<dbReference type="Proteomes" id="UP001157126">
    <property type="component" value="Unassembled WGS sequence"/>
</dbReference>
<feature type="transmembrane region" description="Helical" evidence="1">
    <location>
        <begin position="128"/>
        <end position="153"/>
    </location>
</feature>
<reference evidence="3" key="1">
    <citation type="journal article" date="2019" name="Int. J. Syst. Evol. Microbiol.">
        <title>The Global Catalogue of Microorganisms (GCM) 10K type strain sequencing project: providing services to taxonomists for standard genome sequencing and annotation.</title>
        <authorList>
            <consortium name="The Broad Institute Genomics Platform"/>
            <consortium name="The Broad Institute Genome Sequencing Center for Infectious Disease"/>
            <person name="Wu L."/>
            <person name="Ma J."/>
        </authorList>
    </citation>
    <scope>NUCLEOTIDE SEQUENCE [LARGE SCALE GENOMIC DNA]</scope>
    <source>
        <strain evidence="3">NBRC 113072</strain>
    </source>
</reference>
<feature type="transmembrane region" description="Helical" evidence="1">
    <location>
        <begin position="6"/>
        <end position="26"/>
    </location>
</feature>
<name>A0ABQ6IWW5_9MICO</name>
<keyword evidence="1" id="KW-1133">Transmembrane helix</keyword>
<organism evidence="2 3">
    <name type="scientific">Mobilicoccus caccae</name>
    <dbReference type="NCBI Taxonomy" id="1859295"/>
    <lineage>
        <taxon>Bacteria</taxon>
        <taxon>Bacillati</taxon>
        <taxon>Actinomycetota</taxon>
        <taxon>Actinomycetes</taxon>
        <taxon>Micrococcales</taxon>
        <taxon>Dermatophilaceae</taxon>
        <taxon>Mobilicoccus</taxon>
    </lineage>
</organism>
<feature type="transmembrane region" description="Helical" evidence="1">
    <location>
        <begin position="47"/>
        <end position="70"/>
    </location>
</feature>
<comment type="caution">
    <text evidence="2">The sequence shown here is derived from an EMBL/GenBank/DDBJ whole genome shotgun (WGS) entry which is preliminary data.</text>
</comment>
<feature type="transmembrane region" description="Helical" evidence="1">
    <location>
        <begin position="236"/>
        <end position="260"/>
    </location>
</feature>
<evidence type="ECO:0000256" key="1">
    <source>
        <dbReference type="SAM" id="Phobius"/>
    </source>
</evidence>
<protein>
    <recommendedName>
        <fullName evidence="4">DUF1648 domain-containing protein</fullName>
    </recommendedName>
</protein>
<gene>
    <name evidence="2" type="ORF">GCM10025883_32720</name>
</gene>
<evidence type="ECO:0000313" key="3">
    <source>
        <dbReference type="Proteomes" id="UP001157126"/>
    </source>
</evidence>
<evidence type="ECO:0000313" key="2">
    <source>
        <dbReference type="EMBL" id="GMA41227.1"/>
    </source>
</evidence>
<evidence type="ECO:0008006" key="4">
    <source>
        <dbReference type="Google" id="ProtNLM"/>
    </source>
</evidence>
<feature type="transmembrane region" description="Helical" evidence="1">
    <location>
        <begin position="82"/>
        <end position="107"/>
    </location>
</feature>
<keyword evidence="1" id="KW-0472">Membrane</keyword>
<sequence>MLGGGIPFLAPLVALPALVVVIVTVLPRRRRNAADERRHPVLTGVRLASTVVTLVGILLGLIASIVLAVSEPAWNGLGRGVILAPLLFGAVVLAVIVAGNIVVRWLVSRRAERPVAAGSRRRPGFGALIPRTLAAVVAGLTLTTFVMVAIAWMTGADDDRGRPGRSFTTLSPDQMHGTSSGPWPGEFYGIFAILGMVVLLAVLAFALLVVRFRAPAGSDLESPQVDAMGRRREAEALFGATGLSIAMLVFGIAGSMAAILLRVRPDARISGYELGLGYDLAGAAALFVAFVAVGVGVWCAVSMFLPTPAPAGAVGDDRRREAPEELEAGV</sequence>
<proteinExistence type="predicted"/>